<proteinExistence type="predicted"/>
<protein>
    <submittedName>
        <fullName evidence="1">Biotin carboxyl carrier protein</fullName>
    </submittedName>
</protein>
<organism evidence="1 2">
    <name type="scientific">Lacticaseibacillus paracasei subsp. paracasei Lpp71</name>
    <dbReference type="NCBI Taxonomy" id="1256207"/>
    <lineage>
        <taxon>Bacteria</taxon>
        <taxon>Bacillati</taxon>
        <taxon>Bacillota</taxon>
        <taxon>Bacilli</taxon>
        <taxon>Lactobacillales</taxon>
        <taxon>Lactobacillaceae</taxon>
        <taxon>Lacticaseibacillus</taxon>
    </lineage>
</organism>
<comment type="caution">
    <text evidence="1">The sequence shown here is derived from an EMBL/GenBank/DDBJ whole genome shotgun (WGS) entry which is preliminary data.</text>
</comment>
<evidence type="ECO:0000313" key="2">
    <source>
        <dbReference type="Proteomes" id="UP000014252"/>
    </source>
</evidence>
<feature type="non-terminal residue" evidence="1">
    <location>
        <position position="1"/>
    </location>
</feature>
<reference evidence="1 2" key="1">
    <citation type="journal article" date="2013" name="PLoS ONE">
        <title>Lactobacillus paracasei comparative genomics: towards species pan-genome definition and exploitation of diversity.</title>
        <authorList>
            <person name="Smokvina T."/>
            <person name="Wels M."/>
            <person name="Polka J."/>
            <person name="Chervaux C."/>
            <person name="Brisse S."/>
            <person name="Boekhorst J."/>
            <person name="van Hylckama Vlieg J.E."/>
            <person name="Siezen R.J."/>
        </authorList>
    </citation>
    <scope>NUCLEOTIDE SEQUENCE [LARGE SCALE GENOMIC DNA]</scope>
    <source>
        <strain evidence="1 2">Lpp71</strain>
    </source>
</reference>
<dbReference type="Proteomes" id="UP000014252">
    <property type="component" value="Unassembled WGS sequence"/>
</dbReference>
<accession>A0A8E0ITX3</accession>
<name>A0A8E0ITX3_LACPA</name>
<sequence>TIGQVFATLNQNVNSGDNLISII</sequence>
<dbReference type="EMBL" id="ANKD01000049">
    <property type="protein sequence ID" value="EPC77630.1"/>
    <property type="molecule type" value="Genomic_DNA"/>
</dbReference>
<evidence type="ECO:0000313" key="1">
    <source>
        <dbReference type="EMBL" id="EPC77630.1"/>
    </source>
</evidence>
<dbReference type="AlphaFoldDB" id="A0A8E0ITX3"/>
<gene>
    <name evidence="1" type="ORF">Lpp71_01099</name>
</gene>